<evidence type="ECO:0000256" key="3">
    <source>
        <dbReference type="ARBA" id="ARBA00022597"/>
    </source>
</evidence>
<evidence type="ECO:0000256" key="6">
    <source>
        <dbReference type="ARBA" id="ARBA00022840"/>
    </source>
</evidence>
<dbReference type="RefSeq" id="WP_028530432.1">
    <property type="nucleotide sequence ID" value="NZ_CABLBR010000002.1"/>
</dbReference>
<evidence type="ECO:0000256" key="9">
    <source>
        <dbReference type="RuleBase" id="RU367029"/>
    </source>
</evidence>
<dbReference type="PROSITE" id="PS50893">
    <property type="entry name" value="ABC_TRANSPORTER_2"/>
    <property type="match status" value="2"/>
</dbReference>
<evidence type="ECO:0000256" key="5">
    <source>
        <dbReference type="ARBA" id="ARBA00022741"/>
    </source>
</evidence>
<proteinExistence type="inferred from homology"/>
<dbReference type="SUPFAM" id="SSF52540">
    <property type="entry name" value="P-loop containing nucleoside triphosphate hydrolases"/>
    <property type="match status" value="2"/>
</dbReference>
<dbReference type="PROSITE" id="PS00211">
    <property type="entry name" value="ABC_TRANSPORTER_1"/>
    <property type="match status" value="1"/>
</dbReference>
<evidence type="ECO:0000256" key="4">
    <source>
        <dbReference type="ARBA" id="ARBA00022737"/>
    </source>
</evidence>
<dbReference type="CDD" id="cd03216">
    <property type="entry name" value="ABC_Carb_Monos_I"/>
    <property type="match status" value="1"/>
</dbReference>
<dbReference type="InterPro" id="IPR003593">
    <property type="entry name" value="AAA+_ATPase"/>
</dbReference>
<evidence type="ECO:0000256" key="7">
    <source>
        <dbReference type="ARBA" id="ARBA00022967"/>
    </source>
</evidence>
<comment type="catalytic activity">
    <reaction evidence="9">
        <text>D-galactose(out) + ATP + H2O = D-galactose(in) + ADP + phosphate + H(+)</text>
        <dbReference type="Rhea" id="RHEA:60156"/>
        <dbReference type="ChEBI" id="CHEBI:4139"/>
        <dbReference type="ChEBI" id="CHEBI:15377"/>
        <dbReference type="ChEBI" id="CHEBI:15378"/>
        <dbReference type="ChEBI" id="CHEBI:30616"/>
        <dbReference type="ChEBI" id="CHEBI:43474"/>
        <dbReference type="ChEBI" id="CHEBI:456216"/>
        <dbReference type="EC" id="7.5.2.11"/>
    </reaction>
</comment>
<evidence type="ECO:0000256" key="2">
    <source>
        <dbReference type="ARBA" id="ARBA00022475"/>
    </source>
</evidence>
<evidence type="ECO:0000256" key="1">
    <source>
        <dbReference type="ARBA" id="ARBA00022448"/>
    </source>
</evidence>
<keyword evidence="7 9" id="KW-1278">Translocase</keyword>
<evidence type="ECO:0000259" key="10">
    <source>
        <dbReference type="PROSITE" id="PS50893"/>
    </source>
</evidence>
<keyword evidence="3 9" id="KW-0762">Sugar transport</keyword>
<evidence type="ECO:0000313" key="11">
    <source>
        <dbReference type="EMBL" id="UWP60648.1"/>
    </source>
</evidence>
<evidence type="ECO:0000256" key="8">
    <source>
        <dbReference type="ARBA" id="ARBA00023136"/>
    </source>
</evidence>
<dbReference type="InterPro" id="IPR003439">
    <property type="entry name" value="ABC_transporter-like_ATP-bd"/>
</dbReference>
<dbReference type="CDD" id="cd03215">
    <property type="entry name" value="ABC_Carb_Monos_II"/>
    <property type="match status" value="1"/>
</dbReference>
<dbReference type="InterPro" id="IPR027417">
    <property type="entry name" value="P-loop_NTPase"/>
</dbReference>
<comment type="function">
    <text evidence="9">Part of an ABC transporter complex involved in carbohydrate import. Could be involved in ribose, galactose and/or methyl galactoside import. Responsible for energy coupling to the transport system.</text>
</comment>
<feature type="domain" description="ABC transporter" evidence="10">
    <location>
        <begin position="255"/>
        <end position="500"/>
    </location>
</feature>
<dbReference type="Proteomes" id="UP001060164">
    <property type="component" value="Chromosome"/>
</dbReference>
<dbReference type="PANTHER" id="PTHR43790:SF7">
    <property type="entry name" value="GALACTOSE_METHYL GALACTOSIDE IMPORT ATP-BINDING PROTEIN MGLA"/>
    <property type="match status" value="1"/>
</dbReference>
<dbReference type="EMBL" id="CP102290">
    <property type="protein sequence ID" value="UWP60648.1"/>
    <property type="molecule type" value="Genomic_DNA"/>
</dbReference>
<organism evidence="11 12">
    <name type="scientific">Ruminococcus gauvreauii</name>
    <dbReference type="NCBI Taxonomy" id="438033"/>
    <lineage>
        <taxon>Bacteria</taxon>
        <taxon>Bacillati</taxon>
        <taxon>Bacillota</taxon>
        <taxon>Clostridia</taxon>
        <taxon>Eubacteriales</taxon>
        <taxon>Oscillospiraceae</taxon>
        <taxon>Ruminococcus</taxon>
    </lineage>
</organism>
<keyword evidence="12" id="KW-1185">Reference proteome</keyword>
<protein>
    <recommendedName>
        <fullName evidence="9">Ribose/galactose/methyl galactoside import ATP-binding protein</fullName>
        <ecNumber evidence="9">7.5.2.11</ecNumber>
    </recommendedName>
</protein>
<dbReference type="SMART" id="SM00382">
    <property type="entry name" value="AAA"/>
    <property type="match status" value="2"/>
</dbReference>
<feature type="domain" description="ABC transporter" evidence="10">
    <location>
        <begin position="7"/>
        <end position="245"/>
    </location>
</feature>
<keyword evidence="2 9" id="KW-1003">Cell membrane</keyword>
<evidence type="ECO:0000313" key="12">
    <source>
        <dbReference type="Proteomes" id="UP001060164"/>
    </source>
</evidence>
<reference evidence="11" key="1">
    <citation type="journal article" date="2022" name="Cell">
        <title>Design, construction, and in vivo augmentation of a complex gut microbiome.</title>
        <authorList>
            <person name="Cheng A.G."/>
            <person name="Ho P.Y."/>
            <person name="Aranda-Diaz A."/>
            <person name="Jain S."/>
            <person name="Yu F.B."/>
            <person name="Meng X."/>
            <person name="Wang M."/>
            <person name="Iakiviak M."/>
            <person name="Nagashima K."/>
            <person name="Zhao A."/>
            <person name="Murugkar P."/>
            <person name="Patil A."/>
            <person name="Atabakhsh K."/>
            <person name="Weakley A."/>
            <person name="Yan J."/>
            <person name="Brumbaugh A.R."/>
            <person name="Higginbottom S."/>
            <person name="Dimas A."/>
            <person name="Shiver A.L."/>
            <person name="Deutschbauer A."/>
            <person name="Neff N."/>
            <person name="Sonnenburg J.L."/>
            <person name="Huang K.C."/>
            <person name="Fischbach M.A."/>
        </authorList>
    </citation>
    <scope>NUCLEOTIDE SEQUENCE</scope>
    <source>
        <strain evidence="11">DSM 19829</strain>
    </source>
</reference>
<dbReference type="InterPro" id="IPR017871">
    <property type="entry name" value="ABC_transporter-like_CS"/>
</dbReference>
<keyword evidence="5 9" id="KW-0547">Nucleotide-binding</keyword>
<dbReference type="PANTHER" id="PTHR43790">
    <property type="entry name" value="CARBOHYDRATE TRANSPORT ATP-BINDING PROTEIN MG119-RELATED"/>
    <property type="match status" value="1"/>
</dbReference>
<keyword evidence="1 9" id="KW-0813">Transport</keyword>
<keyword evidence="6 9" id="KW-0067">ATP-binding</keyword>
<accession>A0ABY5VMF0</accession>
<comment type="similarity">
    <text evidence="9">Belongs to the ABC transporter superfamily.</text>
</comment>
<dbReference type="Pfam" id="PF00005">
    <property type="entry name" value="ABC_tran"/>
    <property type="match status" value="2"/>
</dbReference>
<comment type="subcellular location">
    <subcellularLocation>
        <location evidence="9">Cell membrane</location>
        <topology evidence="9">Peripheral membrane protein</topology>
    </subcellularLocation>
</comment>
<keyword evidence="8 9" id="KW-0472">Membrane</keyword>
<dbReference type="InterPro" id="IPR050107">
    <property type="entry name" value="ABC_carbohydrate_import_ATPase"/>
</dbReference>
<dbReference type="Gene3D" id="3.40.50.300">
    <property type="entry name" value="P-loop containing nucleotide triphosphate hydrolases"/>
    <property type="match status" value="2"/>
</dbReference>
<dbReference type="GO" id="GO:0005524">
    <property type="term" value="F:ATP binding"/>
    <property type="evidence" value="ECO:0007669"/>
    <property type="project" value="UniProtKB-KW"/>
</dbReference>
<sequence length="501" mass="55792">MSNTPLLQMEHIRKVFPGVVALDDVSLTIKEGTVHALMGENGAGKSTLMKILTGVYTKTEGSIKWQGKDLDTSSITNVLHAGITMIFQELNPIRTMKVCENIFVGREPYKIRGVMVDHKKITEDTRKLFEELEMTDIDPHALVGTLSTAKMQMIEIAKAISYHSKLIIMDEPTSSITEKECQHLFRLVNNLKKKGIAFIFITHKMDEVFQISDEITVMRDGTYVGTYDVKDITQEDLVKLMVGREITNMFPKEDAEIGDVKLEVTGMDVKGLLHDISFKVHKGEILGFAGLMGAGRTEVMETLFGIRKMESGSIRIDGKEVQMHSPKEAMKHKIAFLTEDRRGSGCFLPLSVGDNIMVCNYNQAVSGFGKISISKEKRLCQEQIEKYAVKTPGASQIIGNLSGGNQQKVLIARWLMTEPDIIILDEPTRGIDVGSKSEIHKMISRLAQQGVAVILISSELPEVIGMSDRIMVMYEGRITGEVVRSEATQENIMRYASGITE</sequence>
<name>A0ABY5VMF0_9FIRM</name>
<dbReference type="EC" id="7.5.2.11" evidence="9"/>
<gene>
    <name evidence="11" type="ORF">NQ502_06345</name>
</gene>
<keyword evidence="4" id="KW-0677">Repeat</keyword>